<reference evidence="2" key="1">
    <citation type="submission" date="2019-03" db="EMBL/GenBank/DDBJ databases">
        <title>WGS assembly of Setaria viridis.</title>
        <authorList>
            <person name="Huang P."/>
            <person name="Jenkins J."/>
            <person name="Grimwood J."/>
            <person name="Barry K."/>
            <person name="Healey A."/>
            <person name="Mamidi S."/>
            <person name="Sreedasyam A."/>
            <person name="Shu S."/>
            <person name="Feldman M."/>
            <person name="Wu J."/>
            <person name="Yu Y."/>
            <person name="Chen C."/>
            <person name="Johnson J."/>
            <person name="Rokhsar D."/>
            <person name="Baxter I."/>
            <person name="Schmutz J."/>
            <person name="Brutnell T."/>
            <person name="Kellogg E."/>
        </authorList>
    </citation>
    <scope>NUCLEOTIDE SEQUENCE [LARGE SCALE GENOMIC DNA]</scope>
</reference>
<evidence type="ECO:0000313" key="2">
    <source>
        <dbReference type="EMBL" id="TKW01448.1"/>
    </source>
</evidence>
<accession>A0A4U6TGM8</accession>
<dbReference type="Gramene" id="TKW01448">
    <property type="protein sequence ID" value="TKW01448"/>
    <property type="gene ID" value="SEVIR_8G181300v2"/>
</dbReference>
<feature type="transmembrane region" description="Helical" evidence="1">
    <location>
        <begin position="61"/>
        <end position="78"/>
    </location>
</feature>
<gene>
    <name evidence="2" type="ORF">SEVIR_8G181300v2</name>
</gene>
<dbReference type="OMA" id="MMDSGMQ"/>
<keyword evidence="3" id="KW-1185">Reference proteome</keyword>
<keyword evidence="1" id="KW-0472">Membrane</keyword>
<evidence type="ECO:0000313" key="3">
    <source>
        <dbReference type="Proteomes" id="UP000298652"/>
    </source>
</evidence>
<organism evidence="2 3">
    <name type="scientific">Setaria viridis</name>
    <name type="common">Green bristlegrass</name>
    <name type="synonym">Setaria italica subsp. viridis</name>
    <dbReference type="NCBI Taxonomy" id="4556"/>
    <lineage>
        <taxon>Eukaryota</taxon>
        <taxon>Viridiplantae</taxon>
        <taxon>Streptophyta</taxon>
        <taxon>Embryophyta</taxon>
        <taxon>Tracheophyta</taxon>
        <taxon>Spermatophyta</taxon>
        <taxon>Magnoliopsida</taxon>
        <taxon>Liliopsida</taxon>
        <taxon>Poales</taxon>
        <taxon>Poaceae</taxon>
        <taxon>PACMAD clade</taxon>
        <taxon>Panicoideae</taxon>
        <taxon>Panicodae</taxon>
        <taxon>Paniceae</taxon>
        <taxon>Cenchrinae</taxon>
        <taxon>Setaria</taxon>
    </lineage>
</organism>
<name>A0A4U6TGM8_SETVI</name>
<dbReference type="EMBL" id="CM016559">
    <property type="protein sequence ID" value="TKW01448.1"/>
    <property type="molecule type" value="Genomic_DNA"/>
</dbReference>
<keyword evidence="1" id="KW-1133">Transmembrane helix</keyword>
<evidence type="ECO:0000256" key="1">
    <source>
        <dbReference type="SAM" id="Phobius"/>
    </source>
</evidence>
<sequence length="80" mass="8737">MMDSGMQSPTAPDPLQAVSLQAVAPPDPLSMYQHGSNGAGVVGNAVVENRGDNRVMQQLRWLEKMVYVCIFLALYAIMKK</sequence>
<protein>
    <submittedName>
        <fullName evidence="2">Uncharacterized protein</fullName>
    </submittedName>
</protein>
<keyword evidence="1" id="KW-0812">Transmembrane</keyword>
<dbReference type="AlphaFoldDB" id="A0A4U6TGM8"/>
<proteinExistence type="predicted"/>
<dbReference type="Proteomes" id="UP000298652">
    <property type="component" value="Chromosome 8"/>
</dbReference>